<protein>
    <recommendedName>
        <fullName evidence="3 8">Flagellar P-ring protein</fullName>
    </recommendedName>
    <alternativeName>
        <fullName evidence="7 8">Basal body P-ring protein</fullName>
    </alternativeName>
</protein>
<dbReference type="NCBIfam" id="NF003676">
    <property type="entry name" value="PRK05303.1"/>
    <property type="match status" value="1"/>
</dbReference>
<proteinExistence type="inferred from homology"/>
<reference evidence="10 11" key="1">
    <citation type="journal article" date="2019" name="Int. J. Syst. Evol. Microbiol.">
        <title>The Global Catalogue of Microorganisms (GCM) 10K type strain sequencing project: providing services to taxonomists for standard genome sequencing and annotation.</title>
        <authorList>
            <consortium name="The Broad Institute Genomics Platform"/>
            <consortium name="The Broad Institute Genome Sequencing Center for Infectious Disease"/>
            <person name="Wu L."/>
            <person name="Ma J."/>
        </authorList>
    </citation>
    <scope>NUCLEOTIDE SEQUENCE [LARGE SCALE GENOMIC DNA]</scope>
    <source>
        <strain evidence="10 11">JCM 15089</strain>
    </source>
</reference>
<evidence type="ECO:0000256" key="8">
    <source>
        <dbReference type="HAMAP-Rule" id="MF_00416"/>
    </source>
</evidence>
<accession>A0ABN1FBY7</accession>
<evidence type="ECO:0000256" key="3">
    <source>
        <dbReference type="ARBA" id="ARBA00019515"/>
    </source>
</evidence>
<keyword evidence="5" id="KW-0574">Periplasm</keyword>
<evidence type="ECO:0000256" key="1">
    <source>
        <dbReference type="ARBA" id="ARBA00002591"/>
    </source>
</evidence>
<keyword evidence="10" id="KW-0969">Cilium</keyword>
<evidence type="ECO:0000256" key="9">
    <source>
        <dbReference type="SAM" id="MobiDB-lite"/>
    </source>
</evidence>
<comment type="subcellular location">
    <subcellularLocation>
        <location evidence="2 8">Bacterial flagellum basal body</location>
    </subcellularLocation>
</comment>
<dbReference type="PRINTS" id="PR01010">
    <property type="entry name" value="FLGPRINGFLGI"/>
</dbReference>
<dbReference type="EMBL" id="BAAADD010000013">
    <property type="protein sequence ID" value="GAA0587590.1"/>
    <property type="molecule type" value="Genomic_DNA"/>
</dbReference>
<evidence type="ECO:0000313" key="11">
    <source>
        <dbReference type="Proteomes" id="UP001499951"/>
    </source>
</evidence>
<dbReference type="PANTHER" id="PTHR30381:SF0">
    <property type="entry name" value="FLAGELLAR P-RING PROTEIN"/>
    <property type="match status" value="1"/>
</dbReference>
<keyword evidence="4" id="KW-0732">Signal</keyword>
<comment type="subunit">
    <text evidence="8">The basal body constitutes a major portion of the flagellar organelle and consists of four rings (L,P,S, and M) mounted on a central rod.</text>
</comment>
<dbReference type="HAMAP" id="MF_00416">
    <property type="entry name" value="FlgI"/>
    <property type="match status" value="1"/>
</dbReference>
<keyword evidence="11" id="KW-1185">Reference proteome</keyword>
<dbReference type="Pfam" id="PF02119">
    <property type="entry name" value="FlgI"/>
    <property type="match status" value="1"/>
</dbReference>
<evidence type="ECO:0000256" key="7">
    <source>
        <dbReference type="ARBA" id="ARBA00032344"/>
    </source>
</evidence>
<keyword evidence="10" id="KW-0966">Cell projection</keyword>
<dbReference type="Proteomes" id="UP001499951">
    <property type="component" value="Unassembled WGS sequence"/>
</dbReference>
<comment type="function">
    <text evidence="1 8">Assembles around the rod to form the L-ring and probably protects the motor/basal body from shearing forces during rotation.</text>
</comment>
<feature type="region of interest" description="Disordered" evidence="9">
    <location>
        <begin position="1"/>
        <end position="21"/>
    </location>
</feature>
<name>A0ABN1FBY7_9PROT</name>
<evidence type="ECO:0000256" key="6">
    <source>
        <dbReference type="ARBA" id="ARBA00023143"/>
    </source>
</evidence>
<comment type="similarity">
    <text evidence="8">Belongs to the FlgI family.</text>
</comment>
<dbReference type="PANTHER" id="PTHR30381">
    <property type="entry name" value="FLAGELLAR P-RING PERIPLASMIC PROTEIN FLGI"/>
    <property type="match status" value="1"/>
</dbReference>
<evidence type="ECO:0000313" key="10">
    <source>
        <dbReference type="EMBL" id="GAA0587590.1"/>
    </source>
</evidence>
<gene>
    <name evidence="8" type="primary">flgI</name>
    <name evidence="10" type="ORF">GCM10008942_40770</name>
</gene>
<keyword evidence="6 8" id="KW-0975">Bacterial flagellum</keyword>
<organism evidence="10 11">
    <name type="scientific">Rhizomicrobium electricum</name>
    <dbReference type="NCBI Taxonomy" id="480070"/>
    <lineage>
        <taxon>Bacteria</taxon>
        <taxon>Pseudomonadati</taxon>
        <taxon>Pseudomonadota</taxon>
        <taxon>Alphaproteobacteria</taxon>
        <taxon>Micropepsales</taxon>
        <taxon>Micropepsaceae</taxon>
        <taxon>Rhizomicrobium</taxon>
    </lineage>
</organism>
<dbReference type="InterPro" id="IPR001782">
    <property type="entry name" value="Flag_FlgI"/>
</dbReference>
<evidence type="ECO:0000256" key="5">
    <source>
        <dbReference type="ARBA" id="ARBA00022764"/>
    </source>
</evidence>
<keyword evidence="10" id="KW-0282">Flagellum</keyword>
<sequence>MACVPPGKAKSAGKILPGGRKQAPKPYFKTLVLLENSYRPRGMKLARDEPDIRVKSMRLVQKFVIAALATLLAAEPAVALSRVKDLVSVEGIRENMLVGYGLVVGLNGSGDSLKNAPFTQQSIQTMLERMGVNTRGQTMQTKNTAAVMVTAKLPAFAANGTGVDVSVSAMGDAKSLQGGTLLVTTLFGADGQIYALAQGPVNVGGFSAQGDGGSVTKNVPTAGRIPNGAIVEREIGFNLASEHNLKLALHNPDFTTASRIASAVNSFIGMPVATTADPSTVQLAVPADYKGGVIGLLTDIEQIKVATDTPAKVIINEATGVIVMGSDVRISTVAIAQGNLTIKVTETPEVSQPGPLSGGTTQVTPRTKIDIDDGKSKKMVVMHEGVSLQNLVDGLNALGVGPRDIISILQAIKAAGALQADIQVIG</sequence>
<evidence type="ECO:0000256" key="4">
    <source>
        <dbReference type="ARBA" id="ARBA00022729"/>
    </source>
</evidence>
<evidence type="ECO:0000256" key="2">
    <source>
        <dbReference type="ARBA" id="ARBA00004117"/>
    </source>
</evidence>
<comment type="caution">
    <text evidence="10">The sequence shown here is derived from an EMBL/GenBank/DDBJ whole genome shotgun (WGS) entry which is preliminary data.</text>
</comment>